<protein>
    <submittedName>
        <fullName evidence="2">Uncharacterized protein</fullName>
    </submittedName>
</protein>
<dbReference type="EMBL" id="MT143658">
    <property type="protein sequence ID" value="QJA99599.1"/>
    <property type="molecule type" value="Genomic_DNA"/>
</dbReference>
<dbReference type="AlphaFoldDB" id="A0A6M3MHB1"/>
<name>A0A6M3MHB1_9ZZZZ</name>
<dbReference type="EMBL" id="MT143875">
    <property type="protein sequence ID" value="QJB04192.1"/>
    <property type="molecule type" value="Genomic_DNA"/>
</dbReference>
<organism evidence="2">
    <name type="scientific">viral metagenome</name>
    <dbReference type="NCBI Taxonomy" id="1070528"/>
    <lineage>
        <taxon>unclassified sequences</taxon>
        <taxon>metagenomes</taxon>
        <taxon>organismal metagenomes</taxon>
    </lineage>
</organism>
<sequence>MHTIFYTVEMLDTKEPKEPLTLGAIHLRLKDCHATASIIEALIMEISSVYPSSDEEINKLDAESKELLLVPEIYNSADELCARLIHISRSLEKIKAWVNP</sequence>
<evidence type="ECO:0000313" key="1">
    <source>
        <dbReference type="EMBL" id="QJA99599.1"/>
    </source>
</evidence>
<proteinExistence type="predicted"/>
<gene>
    <name evidence="1" type="ORF">MM171A00961_0009</name>
    <name evidence="2" type="ORF">MM171B00429_0010</name>
</gene>
<reference evidence="2" key="1">
    <citation type="submission" date="2020-03" db="EMBL/GenBank/DDBJ databases">
        <title>The deep terrestrial virosphere.</title>
        <authorList>
            <person name="Holmfeldt K."/>
            <person name="Nilsson E."/>
            <person name="Simone D."/>
            <person name="Lopez-Fernandez M."/>
            <person name="Wu X."/>
            <person name="de Brujin I."/>
            <person name="Lundin D."/>
            <person name="Andersson A."/>
            <person name="Bertilsson S."/>
            <person name="Dopson M."/>
        </authorList>
    </citation>
    <scope>NUCLEOTIDE SEQUENCE</scope>
    <source>
        <strain evidence="1">MM171A00961</strain>
        <strain evidence="2">MM171B00429</strain>
    </source>
</reference>
<evidence type="ECO:0000313" key="2">
    <source>
        <dbReference type="EMBL" id="QJB04192.1"/>
    </source>
</evidence>
<accession>A0A6M3MHB1</accession>